<dbReference type="CDD" id="cd01948">
    <property type="entry name" value="EAL"/>
    <property type="match status" value="1"/>
</dbReference>
<name>A0ABQ2LDU9_9PROT</name>
<dbReference type="Gene3D" id="3.20.20.450">
    <property type="entry name" value="EAL domain"/>
    <property type="match status" value="1"/>
</dbReference>
<dbReference type="Pfam" id="PF00563">
    <property type="entry name" value="EAL"/>
    <property type="match status" value="1"/>
</dbReference>
<dbReference type="SUPFAM" id="SSF141868">
    <property type="entry name" value="EAL domain-like"/>
    <property type="match status" value="1"/>
</dbReference>
<reference evidence="4" key="1">
    <citation type="journal article" date="2019" name="Int. J. Syst. Evol. Microbiol.">
        <title>The Global Catalogue of Microorganisms (GCM) 10K type strain sequencing project: providing services to taxonomists for standard genome sequencing and annotation.</title>
        <authorList>
            <consortium name="The Broad Institute Genomics Platform"/>
            <consortium name="The Broad Institute Genome Sequencing Center for Infectious Disease"/>
            <person name="Wu L."/>
            <person name="Ma J."/>
        </authorList>
    </citation>
    <scope>NUCLEOTIDE SEQUENCE [LARGE SCALE GENOMIC DNA]</scope>
    <source>
        <strain evidence="4">JCM 17843</strain>
    </source>
</reference>
<keyword evidence="1" id="KW-1133">Transmembrane helix</keyword>
<dbReference type="PANTHER" id="PTHR33121">
    <property type="entry name" value="CYCLIC DI-GMP PHOSPHODIESTERASE PDEF"/>
    <property type="match status" value="1"/>
</dbReference>
<evidence type="ECO:0000259" key="2">
    <source>
        <dbReference type="PROSITE" id="PS50883"/>
    </source>
</evidence>
<accession>A0ABQ2LDU9</accession>
<feature type="transmembrane region" description="Helical" evidence="1">
    <location>
        <begin position="12"/>
        <end position="33"/>
    </location>
</feature>
<protein>
    <recommendedName>
        <fullName evidence="2">EAL domain-containing protein</fullName>
    </recommendedName>
</protein>
<evidence type="ECO:0000313" key="3">
    <source>
        <dbReference type="EMBL" id="GGO12583.1"/>
    </source>
</evidence>
<evidence type="ECO:0000313" key="4">
    <source>
        <dbReference type="Proteomes" id="UP000602381"/>
    </source>
</evidence>
<evidence type="ECO:0000256" key="1">
    <source>
        <dbReference type="SAM" id="Phobius"/>
    </source>
</evidence>
<dbReference type="InterPro" id="IPR035919">
    <property type="entry name" value="EAL_sf"/>
</dbReference>
<feature type="domain" description="EAL" evidence="2">
    <location>
        <begin position="160"/>
        <end position="407"/>
    </location>
</feature>
<gene>
    <name evidence="3" type="ORF">GCM10007972_17720</name>
</gene>
<dbReference type="EMBL" id="BMOV01000005">
    <property type="protein sequence ID" value="GGO12583.1"/>
    <property type="molecule type" value="Genomic_DNA"/>
</dbReference>
<organism evidence="3 4">
    <name type="scientific">Iodidimonas muriae</name>
    <dbReference type="NCBI Taxonomy" id="261467"/>
    <lineage>
        <taxon>Bacteria</taxon>
        <taxon>Pseudomonadati</taxon>
        <taxon>Pseudomonadota</taxon>
        <taxon>Alphaproteobacteria</taxon>
        <taxon>Iodidimonadales</taxon>
        <taxon>Iodidimonadaceae</taxon>
        <taxon>Iodidimonas</taxon>
    </lineage>
</organism>
<dbReference type="PROSITE" id="PS50883">
    <property type="entry name" value="EAL"/>
    <property type="match status" value="1"/>
</dbReference>
<dbReference type="InterPro" id="IPR001633">
    <property type="entry name" value="EAL_dom"/>
</dbReference>
<keyword evidence="1" id="KW-0472">Membrane</keyword>
<dbReference type="InterPro" id="IPR050706">
    <property type="entry name" value="Cyclic-di-GMP_PDE-like"/>
</dbReference>
<proteinExistence type="predicted"/>
<dbReference type="Proteomes" id="UP000602381">
    <property type="component" value="Unassembled WGS sequence"/>
</dbReference>
<feature type="transmembrane region" description="Helical" evidence="1">
    <location>
        <begin position="39"/>
        <end position="61"/>
    </location>
</feature>
<comment type="caution">
    <text evidence="3">The sequence shown here is derived from an EMBL/GenBank/DDBJ whole genome shotgun (WGS) entry which is preliminary data.</text>
</comment>
<dbReference type="SMART" id="SM00052">
    <property type="entry name" value="EAL"/>
    <property type="match status" value="1"/>
</dbReference>
<keyword evidence="1" id="KW-0812">Transmembrane</keyword>
<dbReference type="PANTHER" id="PTHR33121:SF79">
    <property type="entry name" value="CYCLIC DI-GMP PHOSPHODIESTERASE PDED-RELATED"/>
    <property type="match status" value="1"/>
</dbReference>
<sequence>MNAGKYWAEMTVFFPILYFLFLLALSIVVTLIVPDYAGWPQSVVALASFSIFLLAVLLFVLSSKRGIDRRFRGIERSVARIARETDKLGLDVSALRQIEGNASGSTEDMIREMRVLQTLLGQIIGRSGTGLRKDDVNVEGLLQGVAVTQAARAELSPDIEADILSVVQGALSENRVDLYLQPTVALPSRRPQHYECFSRVRGLHDEVIYPQQYLPVAESSGLVGTLDNLLLFRCIQLVRKLGPRRPDVHFFCNISAASVLDEEFFPQFIDFMAANKELADRLVFEFPQADLLSMDERTRNRLSALGESGYSFGLDHVDDLRLDAAFLKSLYVRFVKVDADILLGEQVDLHPGDVRRALKRQGIDLIASKIEEESQVLELLDLDISLAQGYLFGKPRLNREDGGGESG</sequence>
<keyword evidence="4" id="KW-1185">Reference proteome</keyword>